<protein>
    <submittedName>
        <fullName evidence="1">Uncharacterized protein</fullName>
    </submittedName>
</protein>
<reference evidence="1 2" key="1">
    <citation type="submission" date="2020-04" db="EMBL/GenBank/DDBJ databases">
        <title>MicrobeNet Type strains.</title>
        <authorList>
            <person name="Nicholson A.C."/>
        </authorList>
    </citation>
    <scope>NUCLEOTIDE SEQUENCE [LARGE SCALE GENOMIC DNA]</scope>
    <source>
        <strain evidence="1 2">DSM 45078</strain>
    </source>
</reference>
<dbReference type="RefSeq" id="WP_168443446.1">
    <property type="nucleotide sequence ID" value="NZ_JAAXOO010000003.1"/>
</dbReference>
<evidence type="ECO:0000313" key="1">
    <source>
        <dbReference type="EMBL" id="NKY34167.1"/>
    </source>
</evidence>
<organism evidence="1 2">
    <name type="scientific">Nocardia speluncae</name>
    <dbReference type="NCBI Taxonomy" id="419477"/>
    <lineage>
        <taxon>Bacteria</taxon>
        <taxon>Bacillati</taxon>
        <taxon>Actinomycetota</taxon>
        <taxon>Actinomycetes</taxon>
        <taxon>Mycobacteriales</taxon>
        <taxon>Nocardiaceae</taxon>
        <taxon>Nocardia</taxon>
    </lineage>
</organism>
<dbReference type="EMBL" id="JAAXOO010000003">
    <property type="protein sequence ID" value="NKY34167.1"/>
    <property type="molecule type" value="Genomic_DNA"/>
</dbReference>
<keyword evidence="2" id="KW-1185">Reference proteome</keyword>
<comment type="caution">
    <text evidence="1">The sequence shown here is derived from an EMBL/GenBank/DDBJ whole genome shotgun (WGS) entry which is preliminary data.</text>
</comment>
<sequence length="58" mass="6431">MGKVKAKEVSSLKPKKKCCRKKTRCVKCPVVIMRMKRLEATGATGKELKKGLKKARAA</sequence>
<dbReference type="AlphaFoldDB" id="A0A846XFF3"/>
<accession>A0A846XFF3</accession>
<evidence type="ECO:0000313" key="2">
    <source>
        <dbReference type="Proteomes" id="UP000565715"/>
    </source>
</evidence>
<dbReference type="Proteomes" id="UP000565715">
    <property type="component" value="Unassembled WGS sequence"/>
</dbReference>
<gene>
    <name evidence="1" type="ORF">HGA13_13910</name>
</gene>
<proteinExistence type="predicted"/>
<name>A0A846XFF3_9NOCA</name>